<dbReference type="CDD" id="cd00371">
    <property type="entry name" value="HMA"/>
    <property type="match status" value="1"/>
</dbReference>
<proteinExistence type="predicted"/>
<sequence length="92" mass="10047">MFKTTVGIDGMACGMCEEHICSTIRKAMDVKKVSASHKKKLAEIITERPVDERLLREAIAPTGYGVTSFKCEPYEEKGFFAKLSGLFGGGKA</sequence>
<evidence type="ECO:0000313" key="3">
    <source>
        <dbReference type="EMBL" id="KAB7657848.1"/>
    </source>
</evidence>
<dbReference type="InterPro" id="IPR006121">
    <property type="entry name" value="HMA_dom"/>
</dbReference>
<evidence type="ECO:0000313" key="2">
    <source>
        <dbReference type="EMBL" id="KAB7651042.1"/>
    </source>
</evidence>
<dbReference type="Proteomes" id="UP000430564">
    <property type="component" value="Unassembled WGS sequence"/>
</dbReference>
<dbReference type="OrthoDB" id="9813965at2"/>
<dbReference type="InterPro" id="IPR036163">
    <property type="entry name" value="HMA_dom_sf"/>
</dbReference>
<reference evidence="4 5" key="1">
    <citation type="submission" date="2019-10" db="EMBL/GenBank/DDBJ databases">
        <title>Genome diversity of Sutterella seckii.</title>
        <authorList>
            <person name="Chaplin A.V."/>
            <person name="Sokolova S.R."/>
            <person name="Mosin K.A."/>
            <person name="Ivanova E.L."/>
            <person name="Kochetkova T.O."/>
            <person name="Goltsov A.Y."/>
            <person name="Trofimov D.Y."/>
            <person name="Efimov B.A."/>
        </authorList>
    </citation>
    <scope>NUCLEOTIDE SEQUENCE [LARGE SCALE GENOMIC DNA]</scope>
    <source>
        <strain evidence="2 5">ASD3426</strain>
        <strain evidence="3 4">ASD393</strain>
    </source>
</reference>
<dbReference type="Pfam" id="PF00403">
    <property type="entry name" value="HMA"/>
    <property type="match status" value="1"/>
</dbReference>
<evidence type="ECO:0000259" key="1">
    <source>
        <dbReference type="PROSITE" id="PS50846"/>
    </source>
</evidence>
<dbReference type="PROSITE" id="PS50846">
    <property type="entry name" value="HMA_2"/>
    <property type="match status" value="1"/>
</dbReference>
<accession>A0A6I1EQF6</accession>
<dbReference type="EMBL" id="WEHX01000052">
    <property type="protein sequence ID" value="KAB7657848.1"/>
    <property type="molecule type" value="Genomic_DNA"/>
</dbReference>
<feature type="domain" description="HMA" evidence="1">
    <location>
        <begin position="2"/>
        <end position="67"/>
    </location>
</feature>
<dbReference type="SUPFAM" id="SSF55008">
    <property type="entry name" value="HMA, heavy metal-associated domain"/>
    <property type="match status" value="1"/>
</dbReference>
<organism evidence="3 4">
    <name type="scientific">Sutterella seckii</name>
    <dbReference type="NCBI Taxonomy" id="1944635"/>
    <lineage>
        <taxon>Bacteria</taxon>
        <taxon>Pseudomonadati</taxon>
        <taxon>Pseudomonadota</taxon>
        <taxon>Betaproteobacteria</taxon>
        <taxon>Burkholderiales</taxon>
        <taxon>Sutterellaceae</taxon>
        <taxon>Sutterella</taxon>
    </lineage>
</organism>
<keyword evidence="5" id="KW-1185">Reference proteome</keyword>
<dbReference type="Proteomes" id="UP000469462">
    <property type="component" value="Unassembled WGS sequence"/>
</dbReference>
<dbReference type="GO" id="GO:0046872">
    <property type="term" value="F:metal ion binding"/>
    <property type="evidence" value="ECO:0007669"/>
    <property type="project" value="InterPro"/>
</dbReference>
<name>A0A6I1EQF6_9BURK</name>
<dbReference type="Gene3D" id="3.30.70.100">
    <property type="match status" value="1"/>
</dbReference>
<protein>
    <recommendedName>
        <fullName evidence="1">HMA domain-containing protein</fullName>
    </recommendedName>
</protein>
<gene>
    <name evidence="3" type="ORF">GBM95_07880</name>
    <name evidence="2" type="ORF">GBM96_07045</name>
</gene>
<comment type="caution">
    <text evidence="3">The sequence shown here is derived from an EMBL/GenBank/DDBJ whole genome shotgun (WGS) entry which is preliminary data.</text>
</comment>
<dbReference type="RefSeq" id="WP_139687407.1">
    <property type="nucleotide sequence ID" value="NZ_WEHW01000022.1"/>
</dbReference>
<evidence type="ECO:0000313" key="5">
    <source>
        <dbReference type="Proteomes" id="UP000469462"/>
    </source>
</evidence>
<dbReference type="AlphaFoldDB" id="A0A6I1EQF6"/>
<dbReference type="EMBL" id="WEHW01000022">
    <property type="protein sequence ID" value="KAB7651042.1"/>
    <property type="molecule type" value="Genomic_DNA"/>
</dbReference>
<evidence type="ECO:0000313" key="4">
    <source>
        <dbReference type="Proteomes" id="UP000430564"/>
    </source>
</evidence>